<dbReference type="InterPro" id="IPR013083">
    <property type="entry name" value="Znf_RING/FYVE/PHD"/>
</dbReference>
<keyword evidence="3 4" id="KW-0862">Zinc</keyword>
<keyword evidence="2 4" id="KW-0863">Zinc-finger</keyword>
<dbReference type="SUPFAM" id="SSF49599">
    <property type="entry name" value="TRAF domain-like"/>
    <property type="match status" value="2"/>
</dbReference>
<sequence length="495" mass="57818">MATKRVEGNTKQLVSEIGRDLCRVQGKEGEYRGYRKDILTEKLTHREIALLVCKRCKGILREACISTSGEQFCECCRNHEELYISYRSYEQTSPNTHVRDTVLSLKCSCPLQKRGCEWLGTLGECENHLDVCRHVYEKCKLECKIVLSRHELKIHVSEKCNFRQISCEHCKKDFRVCDMSNHLKKCPKIRMTCEQKCGTVMCREDMAQHLKKDCGRVVEKCKLGCGIELPRDELDIHVNTMCVQRKIPCKHCQKDFKACAMPNHLEECPKIRLTCELECGTVAYREDMAQHLEEECVEKKVECPFIKYKCEVGLIKRKKLNQHLKEKRTEHTELKLSAMEEIVMQQSEMINKQNETIERQLAALFSITNSSKLEWRIEKVVDGRSSSYYNYFSYRFQNGQQQEFQVDEFNFTLRVSKYGSISIRYPRQELYKVKVKFIFRIFSPSVPNVTWESKSGIIEIKQKGGSSEDIADIPILKEEFIRDDGVDLEIFVILL</sequence>
<name>A0AAV7JDF5_9METZ</name>
<feature type="zinc finger region" description="TRAF-type" evidence="4">
    <location>
        <begin position="128"/>
        <end position="174"/>
    </location>
</feature>
<keyword evidence="7" id="KW-1185">Reference proteome</keyword>
<evidence type="ECO:0000313" key="6">
    <source>
        <dbReference type="EMBL" id="KAI6646807.1"/>
    </source>
</evidence>
<evidence type="ECO:0000256" key="4">
    <source>
        <dbReference type="PROSITE-ProRule" id="PRU00207"/>
    </source>
</evidence>
<evidence type="ECO:0000256" key="1">
    <source>
        <dbReference type="ARBA" id="ARBA00022723"/>
    </source>
</evidence>
<keyword evidence="1 4" id="KW-0479">Metal-binding</keyword>
<feature type="domain" description="TRAF-type" evidence="5">
    <location>
        <begin position="128"/>
        <end position="174"/>
    </location>
</feature>
<dbReference type="EMBL" id="JAKMXF010000353">
    <property type="protein sequence ID" value="KAI6646807.1"/>
    <property type="molecule type" value="Genomic_DNA"/>
</dbReference>
<accession>A0AAV7JDF5</accession>
<dbReference type="GO" id="GO:0043122">
    <property type="term" value="P:regulation of canonical NF-kappaB signal transduction"/>
    <property type="evidence" value="ECO:0007669"/>
    <property type="project" value="TreeGrafter"/>
</dbReference>
<dbReference type="Proteomes" id="UP001165289">
    <property type="component" value="Unassembled WGS sequence"/>
</dbReference>
<dbReference type="AlphaFoldDB" id="A0AAV7JDF5"/>
<proteinExistence type="predicted"/>
<dbReference type="Gene3D" id="3.30.40.10">
    <property type="entry name" value="Zinc/RING finger domain, C3HC4 (zinc finger)"/>
    <property type="match status" value="3"/>
</dbReference>
<evidence type="ECO:0000313" key="7">
    <source>
        <dbReference type="Proteomes" id="UP001165289"/>
    </source>
</evidence>
<feature type="zinc finger region" description="TRAF-type" evidence="4">
    <location>
        <begin position="182"/>
        <end position="234"/>
    </location>
</feature>
<dbReference type="InterPro" id="IPR001293">
    <property type="entry name" value="Znf_TRAF"/>
</dbReference>
<comment type="caution">
    <text evidence="6">The sequence shown here is derived from an EMBL/GenBank/DDBJ whole genome shotgun (WGS) entry which is preliminary data.</text>
</comment>
<feature type="zinc finger region" description="TRAF-type" evidence="4">
    <location>
        <begin position="264"/>
        <end position="310"/>
    </location>
</feature>
<feature type="domain" description="TRAF-type" evidence="5">
    <location>
        <begin position="264"/>
        <end position="310"/>
    </location>
</feature>
<keyword evidence="6" id="KW-0675">Receptor</keyword>
<organism evidence="6 7">
    <name type="scientific">Oopsacas minuta</name>
    <dbReference type="NCBI Taxonomy" id="111878"/>
    <lineage>
        <taxon>Eukaryota</taxon>
        <taxon>Metazoa</taxon>
        <taxon>Porifera</taxon>
        <taxon>Hexactinellida</taxon>
        <taxon>Hexasterophora</taxon>
        <taxon>Lyssacinosida</taxon>
        <taxon>Leucopsacidae</taxon>
        <taxon>Oopsacas</taxon>
    </lineage>
</organism>
<dbReference type="PROSITE" id="PS50145">
    <property type="entry name" value="ZF_TRAF"/>
    <property type="match status" value="3"/>
</dbReference>
<dbReference type="PANTHER" id="PTHR10131:SF157">
    <property type="entry name" value="RECEPTOR-ASSOCIATED FACTOR, PUTATIVE-RELATED"/>
    <property type="match status" value="1"/>
</dbReference>
<reference evidence="6 7" key="1">
    <citation type="journal article" date="2023" name="BMC Biol.">
        <title>The compact genome of the sponge Oopsacas minuta (Hexactinellida) is lacking key metazoan core genes.</title>
        <authorList>
            <person name="Santini S."/>
            <person name="Schenkelaars Q."/>
            <person name="Jourda C."/>
            <person name="Duchesne M."/>
            <person name="Belahbib H."/>
            <person name="Rocher C."/>
            <person name="Selva M."/>
            <person name="Riesgo A."/>
            <person name="Vervoort M."/>
            <person name="Leys S.P."/>
            <person name="Kodjabachian L."/>
            <person name="Le Bivic A."/>
            <person name="Borchiellini C."/>
            <person name="Claverie J.M."/>
            <person name="Renard E."/>
        </authorList>
    </citation>
    <scope>NUCLEOTIDE SEQUENCE [LARGE SCALE GENOMIC DNA]</scope>
    <source>
        <strain evidence="6">SPO-2</strain>
    </source>
</reference>
<protein>
    <submittedName>
        <fullName evidence="6">TNF receptor-associated factor 4</fullName>
    </submittedName>
</protein>
<dbReference type="Pfam" id="PF02176">
    <property type="entry name" value="zf-TRAF"/>
    <property type="match status" value="2"/>
</dbReference>
<dbReference type="GO" id="GO:0008270">
    <property type="term" value="F:zinc ion binding"/>
    <property type="evidence" value="ECO:0007669"/>
    <property type="project" value="UniProtKB-KW"/>
</dbReference>
<gene>
    <name evidence="6" type="ORF">LOD99_9206</name>
</gene>
<evidence type="ECO:0000259" key="5">
    <source>
        <dbReference type="PROSITE" id="PS50145"/>
    </source>
</evidence>
<dbReference type="PANTHER" id="PTHR10131">
    <property type="entry name" value="TNF RECEPTOR ASSOCIATED FACTOR"/>
    <property type="match status" value="1"/>
</dbReference>
<evidence type="ECO:0000256" key="3">
    <source>
        <dbReference type="ARBA" id="ARBA00022833"/>
    </source>
</evidence>
<feature type="domain" description="TRAF-type" evidence="5">
    <location>
        <begin position="182"/>
        <end position="234"/>
    </location>
</feature>
<evidence type="ECO:0000256" key="2">
    <source>
        <dbReference type="ARBA" id="ARBA00022771"/>
    </source>
</evidence>